<dbReference type="RefSeq" id="WP_189269457.1">
    <property type="nucleotide sequence ID" value="NZ_BMML01000048.1"/>
</dbReference>
<accession>A0A917XP23</accession>
<evidence type="ECO:0000313" key="1">
    <source>
        <dbReference type="EMBL" id="GGN45584.1"/>
    </source>
</evidence>
<dbReference type="EMBL" id="BMML01000048">
    <property type="protein sequence ID" value="GGN45584.1"/>
    <property type="molecule type" value="Genomic_DNA"/>
</dbReference>
<name>A0A917XP23_9ACTN</name>
<reference evidence="1" key="2">
    <citation type="submission" date="2020-09" db="EMBL/GenBank/DDBJ databases">
        <authorList>
            <person name="Sun Q."/>
            <person name="Zhou Y."/>
        </authorList>
    </citation>
    <scope>NUCLEOTIDE SEQUENCE</scope>
    <source>
        <strain evidence="1">CGMCC 4.7110</strain>
    </source>
</reference>
<dbReference type="Proteomes" id="UP000653411">
    <property type="component" value="Unassembled WGS sequence"/>
</dbReference>
<keyword evidence="2" id="KW-1185">Reference proteome</keyword>
<evidence type="ECO:0000313" key="2">
    <source>
        <dbReference type="Proteomes" id="UP000653411"/>
    </source>
</evidence>
<dbReference type="AlphaFoldDB" id="A0A917XP23"/>
<sequence>MAGHLAQEAPALLTAARGSAPPLIVLNGASSPASEIEEECSRTFEVFGDTSMDAALDAVRAKGLFAGDALHGAPQRTVDEIRGVLRHAAVRLLIEDVASTDDLEESAAPLVDHYIGWLAHLVAAHNNTAPRWNGETPHVISRDHPYREDWPGASATGTVVVECERDRLLGTPATREAILGFLFRA</sequence>
<proteinExistence type="predicted"/>
<gene>
    <name evidence="1" type="ORF">GCM10011578_097680</name>
</gene>
<comment type="caution">
    <text evidence="1">The sequence shown here is derived from an EMBL/GenBank/DDBJ whole genome shotgun (WGS) entry which is preliminary data.</text>
</comment>
<reference evidence="1" key="1">
    <citation type="journal article" date="2014" name="Int. J. Syst. Evol. Microbiol.">
        <title>Complete genome sequence of Corynebacterium casei LMG S-19264T (=DSM 44701T), isolated from a smear-ripened cheese.</title>
        <authorList>
            <consortium name="US DOE Joint Genome Institute (JGI-PGF)"/>
            <person name="Walter F."/>
            <person name="Albersmeier A."/>
            <person name="Kalinowski J."/>
            <person name="Ruckert C."/>
        </authorList>
    </citation>
    <scope>NUCLEOTIDE SEQUENCE</scope>
    <source>
        <strain evidence="1">CGMCC 4.7110</strain>
    </source>
</reference>
<organism evidence="1 2">
    <name type="scientific">Streptomyces fuscichromogenes</name>
    <dbReference type="NCBI Taxonomy" id="1324013"/>
    <lineage>
        <taxon>Bacteria</taxon>
        <taxon>Bacillati</taxon>
        <taxon>Actinomycetota</taxon>
        <taxon>Actinomycetes</taxon>
        <taxon>Kitasatosporales</taxon>
        <taxon>Streptomycetaceae</taxon>
        <taxon>Streptomyces</taxon>
    </lineage>
</organism>
<protein>
    <submittedName>
        <fullName evidence="1">Uncharacterized protein</fullName>
    </submittedName>
</protein>